<proteinExistence type="predicted"/>
<dbReference type="Pfam" id="PF24883">
    <property type="entry name" value="NPHP3_N"/>
    <property type="match status" value="1"/>
</dbReference>
<keyword evidence="4" id="KW-1185">Reference proteome</keyword>
<gene>
    <name evidence="3" type="ORF">BJX68DRAFT_113155</name>
</gene>
<feature type="domain" description="Nephrocystin 3-like N-terminal" evidence="2">
    <location>
        <begin position="3"/>
        <end position="55"/>
    </location>
</feature>
<dbReference type="Proteomes" id="UP001610444">
    <property type="component" value="Unassembled WGS sequence"/>
</dbReference>
<accession>A0ABR4K824</accession>
<name>A0ABR4K824_9EURO</name>
<evidence type="ECO:0000259" key="2">
    <source>
        <dbReference type="Pfam" id="PF24883"/>
    </source>
</evidence>
<keyword evidence="1" id="KW-0677">Repeat</keyword>
<protein>
    <recommendedName>
        <fullName evidence="2">Nephrocystin 3-like N-terminal domain-containing protein</fullName>
    </recommendedName>
</protein>
<dbReference type="PANTHER" id="PTHR10039:SF15">
    <property type="entry name" value="NACHT DOMAIN-CONTAINING PROTEIN"/>
    <property type="match status" value="1"/>
</dbReference>
<dbReference type="RefSeq" id="XP_070897671.1">
    <property type="nucleotide sequence ID" value="XM_071035941.1"/>
</dbReference>
<organism evidence="3 4">
    <name type="scientific">Aspergillus pseudodeflectus</name>
    <dbReference type="NCBI Taxonomy" id="176178"/>
    <lineage>
        <taxon>Eukaryota</taxon>
        <taxon>Fungi</taxon>
        <taxon>Dikarya</taxon>
        <taxon>Ascomycota</taxon>
        <taxon>Pezizomycotina</taxon>
        <taxon>Eurotiomycetes</taxon>
        <taxon>Eurotiomycetidae</taxon>
        <taxon>Eurotiales</taxon>
        <taxon>Aspergillaceae</taxon>
        <taxon>Aspergillus</taxon>
        <taxon>Aspergillus subgen. Nidulantes</taxon>
    </lineage>
</organism>
<reference evidence="3 4" key="1">
    <citation type="submission" date="2024-07" db="EMBL/GenBank/DDBJ databases">
        <title>Section-level genome sequencing and comparative genomics of Aspergillus sections Usti and Cavernicolus.</title>
        <authorList>
            <consortium name="Lawrence Berkeley National Laboratory"/>
            <person name="Nybo J.L."/>
            <person name="Vesth T.C."/>
            <person name="Theobald S."/>
            <person name="Frisvad J.C."/>
            <person name="Larsen T.O."/>
            <person name="Kjaerboelling I."/>
            <person name="Rothschild-Mancinelli K."/>
            <person name="Lyhne E.K."/>
            <person name="Kogle M.E."/>
            <person name="Barry K."/>
            <person name="Clum A."/>
            <person name="Na H."/>
            <person name="Ledsgaard L."/>
            <person name="Lin J."/>
            <person name="Lipzen A."/>
            <person name="Kuo A."/>
            <person name="Riley R."/>
            <person name="Mondo S."/>
            <person name="LaButti K."/>
            <person name="Haridas S."/>
            <person name="Pangalinan J."/>
            <person name="Salamov A.A."/>
            <person name="Simmons B.A."/>
            <person name="Magnuson J.K."/>
            <person name="Chen J."/>
            <person name="Drula E."/>
            <person name="Henrissat B."/>
            <person name="Wiebenga A."/>
            <person name="Lubbers R.J."/>
            <person name="Gomes A.C."/>
            <person name="Macurrencykelacurrency M.R."/>
            <person name="Stajich J."/>
            <person name="Grigoriev I.V."/>
            <person name="Mortensen U.H."/>
            <person name="De vries R.P."/>
            <person name="Baker S.E."/>
            <person name="Andersen M.R."/>
        </authorList>
    </citation>
    <scope>NUCLEOTIDE SEQUENCE [LARGE SCALE GENOMIC DNA]</scope>
    <source>
        <strain evidence="3 4">CBS 756.74</strain>
    </source>
</reference>
<evidence type="ECO:0000313" key="3">
    <source>
        <dbReference type="EMBL" id="KAL2847348.1"/>
    </source>
</evidence>
<dbReference type="InterPro" id="IPR056884">
    <property type="entry name" value="NPHP3-like_N"/>
</dbReference>
<dbReference type="GeneID" id="98151105"/>
<dbReference type="PANTHER" id="PTHR10039">
    <property type="entry name" value="AMELOGENIN"/>
    <property type="match status" value="1"/>
</dbReference>
<sequence>MNDLCSAFTAVLSCFPNVFIVIDAIDECQDDKNRADLLEAVRELRPHAGILATSRHYGAIEDAFEDDVWLEIEASATDIETYVGSEIHKRYFVLSNELADDPVPRSHVINAIMSRSRGM</sequence>
<evidence type="ECO:0000256" key="1">
    <source>
        <dbReference type="ARBA" id="ARBA00022737"/>
    </source>
</evidence>
<dbReference type="EMBL" id="JBFXLR010000029">
    <property type="protein sequence ID" value="KAL2847348.1"/>
    <property type="molecule type" value="Genomic_DNA"/>
</dbReference>
<comment type="caution">
    <text evidence="3">The sequence shown here is derived from an EMBL/GenBank/DDBJ whole genome shotgun (WGS) entry which is preliminary data.</text>
</comment>
<evidence type="ECO:0000313" key="4">
    <source>
        <dbReference type="Proteomes" id="UP001610444"/>
    </source>
</evidence>